<keyword evidence="2" id="KW-1185">Reference proteome</keyword>
<proteinExistence type="predicted"/>
<reference evidence="2" key="1">
    <citation type="journal article" date="2019" name="Int. J. Syst. Evol. Microbiol.">
        <title>The Global Catalogue of Microorganisms (GCM) 10K type strain sequencing project: providing services to taxonomists for standard genome sequencing and annotation.</title>
        <authorList>
            <consortium name="The Broad Institute Genomics Platform"/>
            <consortium name="The Broad Institute Genome Sequencing Center for Infectious Disease"/>
            <person name="Wu L."/>
            <person name="Ma J."/>
        </authorList>
    </citation>
    <scope>NUCLEOTIDE SEQUENCE [LARGE SCALE GENOMIC DNA]</scope>
    <source>
        <strain evidence="2">KCTC 42224</strain>
    </source>
</reference>
<evidence type="ECO:0000313" key="1">
    <source>
        <dbReference type="EMBL" id="MFC3670628.1"/>
    </source>
</evidence>
<comment type="caution">
    <text evidence="1">The sequence shown here is derived from an EMBL/GenBank/DDBJ whole genome shotgun (WGS) entry which is preliminary data.</text>
</comment>
<accession>A0ABV7V0L5</accession>
<dbReference type="EMBL" id="JBHRYE010000007">
    <property type="protein sequence ID" value="MFC3670628.1"/>
    <property type="molecule type" value="Genomic_DNA"/>
</dbReference>
<dbReference type="RefSeq" id="WP_308432871.1">
    <property type="nucleotide sequence ID" value="NZ_BMZP01000003.1"/>
</dbReference>
<protein>
    <submittedName>
        <fullName evidence="1">Uncharacterized protein</fullName>
    </submittedName>
</protein>
<dbReference type="Proteomes" id="UP001595683">
    <property type="component" value="Unassembled WGS sequence"/>
</dbReference>
<organism evidence="1 2">
    <name type="scientific">Novosphingobium pokkalii</name>
    <dbReference type="NCBI Taxonomy" id="1770194"/>
    <lineage>
        <taxon>Bacteria</taxon>
        <taxon>Pseudomonadati</taxon>
        <taxon>Pseudomonadota</taxon>
        <taxon>Alphaproteobacteria</taxon>
        <taxon>Sphingomonadales</taxon>
        <taxon>Sphingomonadaceae</taxon>
        <taxon>Novosphingobium</taxon>
    </lineage>
</organism>
<gene>
    <name evidence="1" type="ORF">ACFOOT_04240</name>
</gene>
<sequence>MNKELTLDKTIKLTLSEDEAEMIVDALEVDLEGYLESAKEARGNNNRADVETFTEAGERIAKLIAKIRTKLD</sequence>
<name>A0ABV7V0L5_9SPHN</name>
<evidence type="ECO:0000313" key="2">
    <source>
        <dbReference type="Proteomes" id="UP001595683"/>
    </source>
</evidence>